<proteinExistence type="predicted"/>
<feature type="transmembrane region" description="Helical" evidence="1">
    <location>
        <begin position="138"/>
        <end position="157"/>
    </location>
</feature>
<dbReference type="Proteomes" id="UP000184428">
    <property type="component" value="Unassembled WGS sequence"/>
</dbReference>
<feature type="transmembrane region" description="Helical" evidence="1">
    <location>
        <begin position="192"/>
        <end position="208"/>
    </location>
</feature>
<evidence type="ECO:0000313" key="4">
    <source>
        <dbReference type="Proteomes" id="UP000184428"/>
    </source>
</evidence>
<organism evidence="3 4">
    <name type="scientific">Geodermatophilus obscurus</name>
    <dbReference type="NCBI Taxonomy" id="1861"/>
    <lineage>
        <taxon>Bacteria</taxon>
        <taxon>Bacillati</taxon>
        <taxon>Actinomycetota</taxon>
        <taxon>Actinomycetes</taxon>
        <taxon>Geodermatophilales</taxon>
        <taxon>Geodermatophilaceae</taxon>
        <taxon>Geodermatophilus</taxon>
    </lineage>
</organism>
<keyword evidence="1" id="KW-1133">Transmembrane helix</keyword>
<keyword evidence="1" id="KW-0812">Transmembrane</keyword>
<sequence length="252" mass="26443">MNRRRGGLLAADRLPDWLVEPVPRDHRETDAAFRRRRRVTAGVAVGGAGLLGVSLSTRPGSPAFYGLTMAVAGTWVAGGLASGPLHLGWMLTPGHQLRRPVVTPVITGVGAFGAFYGAALVARRVPVLDRAVTRVLRYAYQGSVPLVATTALANAVAEEVFFRGALYAAIGVDRPVVVSTAVYGLATAATRNPALLVAALVMGVLFGVQRRVTGGIQASVLTHVTWSALMLRFLPPLFAGRADVRDPCSAAA</sequence>
<dbReference type="RefSeq" id="WP_141243006.1">
    <property type="nucleotide sequence ID" value="NZ_FRDM01000011.1"/>
</dbReference>
<reference evidence="3 4" key="1">
    <citation type="submission" date="2016-12" db="EMBL/GenBank/DDBJ databases">
        <authorList>
            <person name="Song W.-J."/>
            <person name="Kurnit D.M."/>
        </authorList>
    </citation>
    <scope>NUCLEOTIDE SEQUENCE [LARGE SCALE GENOMIC DNA]</scope>
    <source>
        <strain evidence="3 4">DSM 43162</strain>
    </source>
</reference>
<feature type="domain" description="CAAX prenyl protease 2/Lysostaphin resistance protein A-like" evidence="2">
    <location>
        <begin position="143"/>
        <end position="228"/>
    </location>
</feature>
<name>A0A1M7U247_9ACTN</name>
<feature type="transmembrane region" description="Helical" evidence="1">
    <location>
        <begin position="63"/>
        <end position="89"/>
    </location>
</feature>
<evidence type="ECO:0000259" key="2">
    <source>
        <dbReference type="Pfam" id="PF02517"/>
    </source>
</evidence>
<dbReference type="OrthoDB" id="4407663at2"/>
<dbReference type="Pfam" id="PF02517">
    <property type="entry name" value="Rce1-like"/>
    <property type="match status" value="1"/>
</dbReference>
<protein>
    <recommendedName>
        <fullName evidence="2">CAAX prenyl protease 2/Lysostaphin resistance protein A-like domain-containing protein</fullName>
    </recommendedName>
</protein>
<gene>
    <name evidence="3" type="ORF">SAMN05660350_02488</name>
</gene>
<dbReference type="GO" id="GO:0080120">
    <property type="term" value="P:CAAX-box protein maturation"/>
    <property type="evidence" value="ECO:0007669"/>
    <property type="project" value="UniProtKB-ARBA"/>
</dbReference>
<dbReference type="InterPro" id="IPR003675">
    <property type="entry name" value="Rce1/LyrA-like_dom"/>
</dbReference>
<accession>A0A1M7U247</accession>
<evidence type="ECO:0000313" key="3">
    <source>
        <dbReference type="EMBL" id="SHN77142.1"/>
    </source>
</evidence>
<dbReference type="GO" id="GO:0004175">
    <property type="term" value="F:endopeptidase activity"/>
    <property type="evidence" value="ECO:0007669"/>
    <property type="project" value="UniProtKB-ARBA"/>
</dbReference>
<dbReference type="EMBL" id="FRDM01000011">
    <property type="protein sequence ID" value="SHN77142.1"/>
    <property type="molecule type" value="Genomic_DNA"/>
</dbReference>
<dbReference type="AlphaFoldDB" id="A0A1M7U247"/>
<feature type="transmembrane region" description="Helical" evidence="1">
    <location>
        <begin position="101"/>
        <end position="118"/>
    </location>
</feature>
<feature type="transmembrane region" description="Helical" evidence="1">
    <location>
        <begin position="39"/>
        <end position="57"/>
    </location>
</feature>
<evidence type="ECO:0000256" key="1">
    <source>
        <dbReference type="SAM" id="Phobius"/>
    </source>
</evidence>
<keyword evidence="1" id="KW-0472">Membrane</keyword>